<organism evidence="9 10">
    <name type="scientific">Nosema granulosis</name>
    <dbReference type="NCBI Taxonomy" id="83296"/>
    <lineage>
        <taxon>Eukaryota</taxon>
        <taxon>Fungi</taxon>
        <taxon>Fungi incertae sedis</taxon>
        <taxon>Microsporidia</taxon>
        <taxon>Nosematidae</taxon>
        <taxon>Nosema</taxon>
    </lineage>
</organism>
<reference evidence="9 10" key="1">
    <citation type="journal article" date="2020" name="Genome Biol. Evol.">
        <title>Comparative genomics of strictly vertically transmitted, feminizing microsporidia endosymbionts of amphipod crustaceans.</title>
        <authorList>
            <person name="Cormier A."/>
            <person name="Chebbi M.A."/>
            <person name="Giraud I."/>
            <person name="Wattier R."/>
            <person name="Teixeira M."/>
            <person name="Gilbert C."/>
            <person name="Rigaud T."/>
            <person name="Cordaux R."/>
        </authorList>
    </citation>
    <scope>NUCLEOTIDE SEQUENCE [LARGE SCALE GENOMIC DNA]</scope>
    <source>
        <strain evidence="9 10">Ou3-Ou53</strain>
    </source>
</reference>
<dbReference type="EMBL" id="SBJO01000772">
    <property type="protein sequence ID" value="KAF9756180.1"/>
    <property type="molecule type" value="Genomic_DNA"/>
</dbReference>
<keyword evidence="5" id="KW-0255">Endonuclease</keyword>
<evidence type="ECO:0000256" key="5">
    <source>
        <dbReference type="ARBA" id="ARBA00022759"/>
    </source>
</evidence>
<dbReference type="InterPro" id="IPR053134">
    <property type="entry name" value="RNA-dir_DNA_polymerase"/>
</dbReference>
<dbReference type="GO" id="GO:0004519">
    <property type="term" value="F:endonuclease activity"/>
    <property type="evidence" value="ECO:0007669"/>
    <property type="project" value="UniProtKB-KW"/>
</dbReference>
<name>A0A9P6GY96_9MICR</name>
<dbReference type="GO" id="GO:0003964">
    <property type="term" value="F:RNA-directed DNA polymerase activity"/>
    <property type="evidence" value="ECO:0007669"/>
    <property type="project" value="UniProtKB-KW"/>
</dbReference>
<evidence type="ECO:0000313" key="9">
    <source>
        <dbReference type="EMBL" id="KAF9756180.1"/>
    </source>
</evidence>
<evidence type="ECO:0000256" key="7">
    <source>
        <dbReference type="ARBA" id="ARBA00022918"/>
    </source>
</evidence>
<dbReference type="OrthoDB" id="5920460at2759"/>
<evidence type="ECO:0000313" key="10">
    <source>
        <dbReference type="Proteomes" id="UP000740883"/>
    </source>
</evidence>
<dbReference type="GO" id="GO:0008233">
    <property type="term" value="F:peptidase activity"/>
    <property type="evidence" value="ECO:0007669"/>
    <property type="project" value="UniProtKB-KW"/>
</dbReference>
<dbReference type="InterPro" id="IPR043502">
    <property type="entry name" value="DNA/RNA_pol_sf"/>
</dbReference>
<comment type="caution">
    <text evidence="9">The sequence shown here is derived from an EMBL/GenBank/DDBJ whole genome shotgun (WGS) entry which is preliminary data.</text>
</comment>
<evidence type="ECO:0000256" key="2">
    <source>
        <dbReference type="ARBA" id="ARBA00022679"/>
    </source>
</evidence>
<evidence type="ECO:0000259" key="8">
    <source>
        <dbReference type="PROSITE" id="PS50878"/>
    </source>
</evidence>
<evidence type="ECO:0000256" key="6">
    <source>
        <dbReference type="ARBA" id="ARBA00022801"/>
    </source>
</evidence>
<dbReference type="Gene3D" id="3.30.70.270">
    <property type="match status" value="1"/>
</dbReference>
<dbReference type="SUPFAM" id="SSF56672">
    <property type="entry name" value="DNA/RNA polymerases"/>
    <property type="match status" value="1"/>
</dbReference>
<sequence length="101" mass="11890">MNADSGYYQIEMDPRDIEKTAFTCRDELFEFTRMPFGLVNAPATFQRIMNTILRPFLYKFVVVYMDDILIYSKTEEEHISHVSLVENKLEEVGLKLNVKKC</sequence>
<proteinExistence type="predicted"/>
<dbReference type="PANTHER" id="PTHR24559:SF444">
    <property type="entry name" value="REVERSE TRANSCRIPTASE DOMAIN-CONTAINING PROTEIN"/>
    <property type="match status" value="1"/>
</dbReference>
<keyword evidence="3" id="KW-0548">Nucleotidyltransferase</keyword>
<dbReference type="Proteomes" id="UP000740883">
    <property type="component" value="Unassembled WGS sequence"/>
</dbReference>
<dbReference type="Pfam" id="PF00078">
    <property type="entry name" value="RVT_1"/>
    <property type="match status" value="1"/>
</dbReference>
<evidence type="ECO:0000256" key="4">
    <source>
        <dbReference type="ARBA" id="ARBA00022722"/>
    </source>
</evidence>
<gene>
    <name evidence="9" type="primary">pol_213</name>
    <name evidence="9" type="ORF">NGRA_3286</name>
</gene>
<dbReference type="FunFam" id="3.30.70.270:FF:000003">
    <property type="entry name" value="Transposon Ty3-G Gag-Pol polyprotein"/>
    <property type="match status" value="1"/>
</dbReference>
<keyword evidence="1" id="KW-0645">Protease</keyword>
<feature type="domain" description="Reverse transcriptase" evidence="8">
    <location>
        <begin position="1"/>
        <end position="101"/>
    </location>
</feature>
<dbReference type="InterPro" id="IPR000477">
    <property type="entry name" value="RT_dom"/>
</dbReference>
<dbReference type="PROSITE" id="PS50878">
    <property type="entry name" value="RT_POL"/>
    <property type="match status" value="1"/>
</dbReference>
<dbReference type="FunFam" id="3.10.10.10:FF:000007">
    <property type="entry name" value="Retrovirus-related Pol polyprotein from transposon 17.6-like Protein"/>
    <property type="match status" value="1"/>
</dbReference>
<keyword evidence="7" id="KW-0695">RNA-directed DNA polymerase</keyword>
<keyword evidence="10" id="KW-1185">Reference proteome</keyword>
<evidence type="ECO:0000256" key="1">
    <source>
        <dbReference type="ARBA" id="ARBA00022670"/>
    </source>
</evidence>
<accession>A0A9P6GY96</accession>
<keyword evidence="2" id="KW-0808">Transferase</keyword>
<protein>
    <submittedName>
        <fullName evidence="9">Retrovirus-related Pol polyprotein from transposon 17.6</fullName>
    </submittedName>
</protein>
<evidence type="ECO:0000256" key="3">
    <source>
        <dbReference type="ARBA" id="ARBA00022695"/>
    </source>
</evidence>
<dbReference type="PANTHER" id="PTHR24559">
    <property type="entry name" value="TRANSPOSON TY3-I GAG-POL POLYPROTEIN"/>
    <property type="match status" value="1"/>
</dbReference>
<dbReference type="CDD" id="cd01647">
    <property type="entry name" value="RT_LTR"/>
    <property type="match status" value="1"/>
</dbReference>
<dbReference type="AlphaFoldDB" id="A0A9P6GY96"/>
<keyword evidence="4" id="KW-0540">Nuclease</keyword>
<dbReference type="GO" id="GO:0006508">
    <property type="term" value="P:proteolysis"/>
    <property type="evidence" value="ECO:0007669"/>
    <property type="project" value="UniProtKB-KW"/>
</dbReference>
<dbReference type="InterPro" id="IPR043128">
    <property type="entry name" value="Rev_trsase/Diguanyl_cyclase"/>
</dbReference>
<keyword evidence="6" id="KW-0378">Hydrolase</keyword>